<dbReference type="RefSeq" id="WP_158274074.1">
    <property type="nucleotide sequence ID" value="NZ_BMEZ01000022.1"/>
</dbReference>
<dbReference type="Proteomes" id="UP000244069">
    <property type="component" value="Unassembled WGS sequence"/>
</dbReference>
<keyword evidence="2" id="KW-0808">Transferase</keyword>
<dbReference type="EMBL" id="QBKN01000022">
    <property type="protein sequence ID" value="PTX45391.1"/>
    <property type="molecule type" value="Genomic_DNA"/>
</dbReference>
<dbReference type="PANTHER" id="PTHR11895:SF176">
    <property type="entry name" value="AMIDASE AMID-RELATED"/>
    <property type="match status" value="1"/>
</dbReference>
<proteinExistence type="predicted"/>
<dbReference type="PANTHER" id="PTHR11895">
    <property type="entry name" value="TRANSAMIDASE"/>
    <property type="match status" value="1"/>
</dbReference>
<dbReference type="InterPro" id="IPR023631">
    <property type="entry name" value="Amidase_dom"/>
</dbReference>
<dbReference type="Pfam" id="PF01425">
    <property type="entry name" value="Amidase"/>
    <property type="match status" value="1"/>
</dbReference>
<gene>
    <name evidence="2" type="ORF">C8N44_12246</name>
</gene>
<dbReference type="InterPro" id="IPR000120">
    <property type="entry name" value="Amidase"/>
</dbReference>
<dbReference type="InterPro" id="IPR036928">
    <property type="entry name" value="AS_sf"/>
</dbReference>
<evidence type="ECO:0000313" key="2">
    <source>
        <dbReference type="EMBL" id="PTX45391.1"/>
    </source>
</evidence>
<protein>
    <submittedName>
        <fullName evidence="2">Aspartyl-tRNA(Asn)/glutamyl-tRNA(Gln) amidotransferase subunit A</fullName>
    </submittedName>
</protein>
<organism evidence="2 3">
    <name type="scientific">Allosediminivita pacifica</name>
    <dbReference type="NCBI Taxonomy" id="1267769"/>
    <lineage>
        <taxon>Bacteria</taxon>
        <taxon>Pseudomonadati</taxon>
        <taxon>Pseudomonadota</taxon>
        <taxon>Alphaproteobacteria</taxon>
        <taxon>Rhodobacterales</taxon>
        <taxon>Paracoccaceae</taxon>
        <taxon>Allosediminivita</taxon>
    </lineage>
</organism>
<sequence length="475" mass="50841">MNRMERGPGLGLSGLSVTEAGARLRRGEVSPVDLVDACLSRIAATQDELNLYITVLDETARTKAVQAEMEIRRGRLRGPLHGIPFAVKDNYHVKGVLTTAGSRLMLDHMAEETATIIARLEAAGAILLGKLNTWEYGTGNGEVHHDLPFPVARNPWNPDRFTGGSSTGAGAAVAAGAAMFALGSDTGGSVRLPAAACGVQGMKATFGRISRKGMLPNCWSSDVPGPLTWTAEDNALVLSMICGVDPLDESTRDVPVPDFAAGLRAGRVEGMRIGVVRDFGEGAPAFQPALAENCERMAKVLEGLGAVVEEARLPAPLPAYRNTLSVINWSESYSIHEKDFLERHHEMGFALRDKMMSGSMVRAADYLAAQRYRRELSAATDAMMQSYDAVLMPTTSMVAPAFGDNDVVRAYTYAATTSIQNVTGHPAFAVASGFDDDGMPTSVQITTKYFDELTALVVAHAWERAADPREARPAA</sequence>
<dbReference type="AlphaFoldDB" id="A0A2T6ANI8"/>
<dbReference type="SUPFAM" id="SSF75304">
    <property type="entry name" value="Amidase signature (AS) enzymes"/>
    <property type="match status" value="1"/>
</dbReference>
<evidence type="ECO:0000259" key="1">
    <source>
        <dbReference type="Pfam" id="PF01425"/>
    </source>
</evidence>
<name>A0A2T6ANI8_9RHOB</name>
<keyword evidence="3" id="KW-1185">Reference proteome</keyword>
<dbReference type="OrthoDB" id="9777859at2"/>
<dbReference type="GO" id="GO:0016740">
    <property type="term" value="F:transferase activity"/>
    <property type="evidence" value="ECO:0007669"/>
    <property type="project" value="UniProtKB-KW"/>
</dbReference>
<dbReference type="Gene3D" id="3.90.1300.10">
    <property type="entry name" value="Amidase signature (AS) domain"/>
    <property type="match status" value="1"/>
</dbReference>
<accession>A0A2T6ANI8</accession>
<evidence type="ECO:0000313" key="3">
    <source>
        <dbReference type="Proteomes" id="UP000244069"/>
    </source>
</evidence>
<comment type="caution">
    <text evidence="2">The sequence shown here is derived from an EMBL/GenBank/DDBJ whole genome shotgun (WGS) entry which is preliminary data.</text>
</comment>
<reference evidence="2 3" key="1">
    <citation type="submission" date="2018-04" db="EMBL/GenBank/DDBJ databases">
        <title>Genomic Encyclopedia of Archaeal and Bacterial Type Strains, Phase II (KMG-II): from individual species to whole genera.</title>
        <authorList>
            <person name="Goeker M."/>
        </authorList>
    </citation>
    <scope>NUCLEOTIDE SEQUENCE [LARGE SCALE GENOMIC DNA]</scope>
    <source>
        <strain evidence="2 3">DSM 29329</strain>
    </source>
</reference>
<feature type="domain" description="Amidase" evidence="1">
    <location>
        <begin position="33"/>
        <end position="454"/>
    </location>
</feature>